<reference evidence="1 2" key="1">
    <citation type="submission" date="2010-01" db="EMBL/GenBank/DDBJ databases">
        <authorList>
            <person name="Weinstock G."/>
            <person name="Sodergren E."/>
            <person name="Clifton S."/>
            <person name="Fulton L."/>
            <person name="Fulton B."/>
            <person name="Courtney L."/>
            <person name="Fronick C."/>
            <person name="Harrison M."/>
            <person name="Strong C."/>
            <person name="Farmer C."/>
            <person name="Delahaunty K."/>
            <person name="Markovic C."/>
            <person name="Hall O."/>
            <person name="Minx P."/>
            <person name="Tomlinson C."/>
            <person name="Mitreva M."/>
            <person name="Nelson J."/>
            <person name="Hou S."/>
            <person name="Wollam A."/>
            <person name="Pepin K.H."/>
            <person name="Johnson M."/>
            <person name="Bhonagiri V."/>
            <person name="Nash W.E."/>
            <person name="Warren W."/>
            <person name="Chinwalla A."/>
            <person name="Mardis E.R."/>
            <person name="Wilson R.K."/>
        </authorList>
    </citation>
    <scope>NUCLEOTIDE SEQUENCE [LARGE SCALE GENOMIC DNA]</scope>
    <source>
        <strain evidence="1 2">DSM 13479</strain>
    </source>
</reference>
<dbReference type="AlphaFoldDB" id="D3A941"/>
<dbReference type="EMBL" id="ACIO01000010">
    <property type="protein sequence ID" value="EFD01644.1"/>
    <property type="molecule type" value="Genomic_DNA"/>
</dbReference>
<name>D3A941_9FIRM</name>
<gene>
    <name evidence="1" type="ORF">CLOSTHATH_00111</name>
</gene>
<evidence type="ECO:0000313" key="2">
    <source>
        <dbReference type="Proteomes" id="UP000004968"/>
    </source>
</evidence>
<accession>D3A941</accession>
<comment type="caution">
    <text evidence="1">The sequence shown here is derived from an EMBL/GenBank/DDBJ whole genome shotgun (WGS) entry which is preliminary data.</text>
</comment>
<organism evidence="1 2">
    <name type="scientific">Hungatella hathewayi DSM 13479</name>
    <dbReference type="NCBI Taxonomy" id="566550"/>
    <lineage>
        <taxon>Bacteria</taxon>
        <taxon>Bacillati</taxon>
        <taxon>Bacillota</taxon>
        <taxon>Clostridia</taxon>
        <taxon>Lachnospirales</taxon>
        <taxon>Lachnospiraceae</taxon>
        <taxon>Hungatella</taxon>
    </lineage>
</organism>
<dbReference type="HOGENOM" id="CLU_3252610_0_0_9"/>
<proteinExistence type="predicted"/>
<evidence type="ECO:0000313" key="1">
    <source>
        <dbReference type="EMBL" id="EFD01644.1"/>
    </source>
</evidence>
<sequence length="42" mass="4864">MQLPFTIKNCNIIVNSIVLGDYYKKTLSVLLKTLKRKILNLI</sequence>
<dbReference type="Proteomes" id="UP000004968">
    <property type="component" value="Unassembled WGS sequence"/>
</dbReference>
<protein>
    <submittedName>
        <fullName evidence="1">Uncharacterized protein</fullName>
    </submittedName>
</protein>